<evidence type="ECO:0000313" key="1">
    <source>
        <dbReference type="EMBL" id="GIY94075.1"/>
    </source>
</evidence>
<dbReference type="EMBL" id="BPLR01000346">
    <property type="protein sequence ID" value="GIY94075.1"/>
    <property type="molecule type" value="Genomic_DNA"/>
</dbReference>
<gene>
    <name evidence="1" type="ORF">CEXT_431481</name>
</gene>
<proteinExistence type="predicted"/>
<keyword evidence="2" id="KW-1185">Reference proteome</keyword>
<reference evidence="1 2" key="1">
    <citation type="submission" date="2021-06" db="EMBL/GenBank/DDBJ databases">
        <title>Caerostris extrusa draft genome.</title>
        <authorList>
            <person name="Kono N."/>
            <person name="Arakawa K."/>
        </authorList>
    </citation>
    <scope>NUCLEOTIDE SEQUENCE [LARGE SCALE GENOMIC DNA]</scope>
</reference>
<comment type="caution">
    <text evidence="1">The sequence shown here is derived from an EMBL/GenBank/DDBJ whole genome shotgun (WGS) entry which is preliminary data.</text>
</comment>
<organism evidence="1 2">
    <name type="scientific">Caerostris extrusa</name>
    <name type="common">Bark spider</name>
    <name type="synonym">Caerostris bankana</name>
    <dbReference type="NCBI Taxonomy" id="172846"/>
    <lineage>
        <taxon>Eukaryota</taxon>
        <taxon>Metazoa</taxon>
        <taxon>Ecdysozoa</taxon>
        <taxon>Arthropoda</taxon>
        <taxon>Chelicerata</taxon>
        <taxon>Arachnida</taxon>
        <taxon>Araneae</taxon>
        <taxon>Araneomorphae</taxon>
        <taxon>Entelegynae</taxon>
        <taxon>Araneoidea</taxon>
        <taxon>Araneidae</taxon>
        <taxon>Caerostris</taxon>
    </lineage>
</organism>
<protein>
    <submittedName>
        <fullName evidence="1">Uncharacterized protein</fullName>
    </submittedName>
</protein>
<evidence type="ECO:0000313" key="2">
    <source>
        <dbReference type="Proteomes" id="UP001054945"/>
    </source>
</evidence>
<accession>A0AAV4XGB0</accession>
<name>A0AAV4XGB0_CAEEX</name>
<dbReference type="AlphaFoldDB" id="A0AAV4XGB0"/>
<sequence>MSGKPRNQKQIYDTQNMLERQNFLLRRKAEIHKLSTFLRAIDCSLSPGVNINTLPRRTFPTPFPRRKASAQQMLFIPVPKDLHIAIYFELYNCI</sequence>
<dbReference type="Proteomes" id="UP001054945">
    <property type="component" value="Unassembled WGS sequence"/>
</dbReference>